<feature type="domain" description="Phosphatidylinositol-specific phospholipase C X" evidence="2">
    <location>
        <begin position="90"/>
        <end position="157"/>
    </location>
</feature>
<evidence type="ECO:0000313" key="3">
    <source>
        <dbReference type="EMBL" id="PHZ16924.1"/>
    </source>
</evidence>
<protein>
    <recommendedName>
        <fullName evidence="2">Phosphatidylinositol-specific phospholipase C X domain-containing protein</fullName>
    </recommendedName>
</protein>
<dbReference type="GeneID" id="35436169"/>
<dbReference type="Pfam" id="PF00388">
    <property type="entry name" value="PI-PLC-X"/>
    <property type="match status" value="1"/>
</dbReference>
<dbReference type="PANTHER" id="PTHR13593">
    <property type="match status" value="1"/>
</dbReference>
<dbReference type="InterPro" id="IPR017946">
    <property type="entry name" value="PLC-like_Pdiesterase_TIM-brl"/>
</dbReference>
<feature type="chain" id="PRO_5013841596" description="Phosphatidylinositol-specific phospholipase C X domain-containing protein" evidence="1">
    <location>
        <begin position="20"/>
        <end position="380"/>
    </location>
</feature>
<gene>
    <name evidence="3" type="ORF">RHIMIDRAFT_1062</name>
</gene>
<accession>A0A2G4T7C1</accession>
<feature type="signal peptide" evidence="1">
    <location>
        <begin position="1"/>
        <end position="19"/>
    </location>
</feature>
<dbReference type="PANTHER" id="PTHR13593:SF140">
    <property type="entry name" value="PLC-LIKE PHOSPHODIESTERASE"/>
    <property type="match status" value="1"/>
</dbReference>
<dbReference type="EMBL" id="KZ303842">
    <property type="protein sequence ID" value="PHZ16924.1"/>
    <property type="molecule type" value="Genomic_DNA"/>
</dbReference>
<dbReference type="Proteomes" id="UP000242254">
    <property type="component" value="Unassembled WGS sequence"/>
</dbReference>
<dbReference type="GO" id="GO:0006629">
    <property type="term" value="P:lipid metabolic process"/>
    <property type="evidence" value="ECO:0007669"/>
    <property type="project" value="InterPro"/>
</dbReference>
<evidence type="ECO:0000313" key="4">
    <source>
        <dbReference type="Proteomes" id="UP000242254"/>
    </source>
</evidence>
<dbReference type="InterPro" id="IPR000909">
    <property type="entry name" value="PLipase_C_PInositol-sp_X_dom"/>
</dbReference>
<dbReference type="AlphaFoldDB" id="A0A2G4T7C1"/>
<evidence type="ECO:0000256" key="1">
    <source>
        <dbReference type="SAM" id="SignalP"/>
    </source>
</evidence>
<dbReference type="SUPFAM" id="SSF51695">
    <property type="entry name" value="PLC-like phosphodiesterases"/>
    <property type="match status" value="1"/>
</dbReference>
<keyword evidence="1" id="KW-0732">Signal</keyword>
<proteinExistence type="predicted"/>
<evidence type="ECO:0000259" key="2">
    <source>
        <dbReference type="Pfam" id="PF00388"/>
    </source>
</evidence>
<organism evidence="3 4">
    <name type="scientific">Rhizopus microsporus ATCC 52813</name>
    <dbReference type="NCBI Taxonomy" id="1340429"/>
    <lineage>
        <taxon>Eukaryota</taxon>
        <taxon>Fungi</taxon>
        <taxon>Fungi incertae sedis</taxon>
        <taxon>Mucoromycota</taxon>
        <taxon>Mucoromycotina</taxon>
        <taxon>Mucoromycetes</taxon>
        <taxon>Mucorales</taxon>
        <taxon>Mucorineae</taxon>
        <taxon>Rhizopodaceae</taxon>
        <taxon>Rhizopus</taxon>
    </lineage>
</organism>
<dbReference type="Gene3D" id="3.20.20.190">
    <property type="entry name" value="Phosphatidylinositol (PI) phosphodiesterase"/>
    <property type="match status" value="1"/>
</dbReference>
<dbReference type="InterPro" id="IPR051057">
    <property type="entry name" value="PI-PLC_domain"/>
</dbReference>
<sequence length="380" mass="43369">MKIWSPLIATLLLLSVTSAQVYEDDNFIIDIVEDDNDSSPEIVNVKPVIDGPLPCNGYPEYRKLPVNQAFYLGANNAGSHVFSNDCQVKQQNDIPQMLKDGVRFLDINLCLNDEKQMVICSDHDSAISNTSFRNVLDDIFQFARDNVEQIFIVHLQSRGVHQPLDVKDVDKLLDETCKVHTELTDGTDEYVAFECPFIYKHEKGPWATMGELVNYNPDMAQWEGDGELVGVRSRIIFTHSDSVLHAPEYTSPYFTSTFWRALKADDISNLMGYLKKECRIPAGGIKVDAYSEATCSAETYTPEQIEELLFYKSACNLNDSPLNTFISVLSVDQYQKHLPYYKELESRVMESNYAKWNGEYQFIRPSYLVSIKPKMVRDEL</sequence>
<dbReference type="RefSeq" id="XP_023470632.1">
    <property type="nucleotide sequence ID" value="XM_023605179.1"/>
</dbReference>
<name>A0A2G4T7C1_RHIZD</name>
<reference evidence="3 4" key="1">
    <citation type="journal article" date="2016" name="Proc. Natl. Acad. Sci. U.S.A.">
        <title>Lipid metabolic changes in an early divergent fungus govern the establishment of a mutualistic symbiosis with endobacteria.</title>
        <authorList>
            <person name="Lastovetsky O.A."/>
            <person name="Gaspar M.L."/>
            <person name="Mondo S.J."/>
            <person name="LaButti K.M."/>
            <person name="Sandor L."/>
            <person name="Grigoriev I.V."/>
            <person name="Henry S.A."/>
            <person name="Pawlowska T.E."/>
        </authorList>
    </citation>
    <scope>NUCLEOTIDE SEQUENCE [LARGE SCALE GENOMIC DNA]</scope>
    <source>
        <strain evidence="3 4">ATCC 52813</strain>
    </source>
</reference>
<dbReference type="PROSITE" id="PS50007">
    <property type="entry name" value="PIPLC_X_DOMAIN"/>
    <property type="match status" value="1"/>
</dbReference>
<dbReference type="GO" id="GO:0008081">
    <property type="term" value="F:phosphoric diester hydrolase activity"/>
    <property type="evidence" value="ECO:0007669"/>
    <property type="project" value="InterPro"/>
</dbReference>
<keyword evidence="4" id="KW-1185">Reference proteome</keyword>